<keyword evidence="4 8" id="KW-0812">Transmembrane</keyword>
<dbReference type="PROSITE" id="PS51123">
    <property type="entry name" value="OMPA_2"/>
    <property type="match status" value="1"/>
</dbReference>
<evidence type="ECO:0000256" key="7">
    <source>
        <dbReference type="PROSITE-ProRule" id="PRU00473"/>
    </source>
</evidence>
<dbReference type="GO" id="GO:0005886">
    <property type="term" value="C:plasma membrane"/>
    <property type="evidence" value="ECO:0007669"/>
    <property type="project" value="UniProtKB-SubCell"/>
</dbReference>
<dbReference type="Pfam" id="PF13677">
    <property type="entry name" value="MotB_plug"/>
    <property type="match status" value="1"/>
</dbReference>
<dbReference type="CDD" id="cd07185">
    <property type="entry name" value="OmpA_C-like"/>
    <property type="match status" value="1"/>
</dbReference>
<evidence type="ECO:0000256" key="4">
    <source>
        <dbReference type="ARBA" id="ARBA00022692"/>
    </source>
</evidence>
<feature type="transmembrane region" description="Helical" evidence="8">
    <location>
        <begin position="20"/>
        <end position="40"/>
    </location>
</feature>
<dbReference type="PANTHER" id="PTHR30329:SF21">
    <property type="entry name" value="LIPOPROTEIN YIAD-RELATED"/>
    <property type="match status" value="1"/>
</dbReference>
<accession>A0A7Y0L569</accession>
<evidence type="ECO:0000259" key="9">
    <source>
        <dbReference type="PROSITE" id="PS51123"/>
    </source>
</evidence>
<evidence type="ECO:0000313" key="10">
    <source>
        <dbReference type="EMBL" id="NMP23543.1"/>
    </source>
</evidence>
<comment type="similarity">
    <text evidence="2">Belongs to the MotB family.</text>
</comment>
<dbReference type="InterPro" id="IPR050330">
    <property type="entry name" value="Bact_OuterMem_StrucFunc"/>
</dbReference>
<keyword evidence="6 7" id="KW-0472">Membrane</keyword>
<evidence type="ECO:0000256" key="6">
    <source>
        <dbReference type="ARBA" id="ARBA00023136"/>
    </source>
</evidence>
<evidence type="ECO:0000256" key="1">
    <source>
        <dbReference type="ARBA" id="ARBA00004162"/>
    </source>
</evidence>
<feature type="domain" description="OmpA-like" evidence="9">
    <location>
        <begin position="119"/>
        <end position="240"/>
    </location>
</feature>
<keyword evidence="3" id="KW-1003">Cell membrane</keyword>
<evidence type="ECO:0000256" key="2">
    <source>
        <dbReference type="ARBA" id="ARBA00008914"/>
    </source>
</evidence>
<evidence type="ECO:0000313" key="11">
    <source>
        <dbReference type="Proteomes" id="UP000533476"/>
    </source>
</evidence>
<gene>
    <name evidence="10" type="ORF">HIJ39_14445</name>
</gene>
<dbReference type="Gene3D" id="3.30.1330.60">
    <property type="entry name" value="OmpA-like domain"/>
    <property type="match status" value="1"/>
</dbReference>
<dbReference type="AlphaFoldDB" id="A0A7Y0L569"/>
<sequence length="250" mass="26645">MEEEHEEGGGGEGGGMMRWLITYADLITLLLAFFIVLYAMNRTEQIKFSLVAQALAQNFDSNSIVGSSPGPSIVTGNSGTHAQRAQKQQLQSLSHLQTKLQTAIDKAGLGNEVAVTSNERGVEVSLDATTLFKPGSAELSPAAMALMGSIGRVLATVPNDIEVVGYTDSTPIHTSRYPSNWQLSAMRAANVVYQLSRVPKIGPQRLSLAGFGQYHPVASNSTAAGRAKNRRVNILVLRQDVAQVAIGQGP</sequence>
<dbReference type="Pfam" id="PF00691">
    <property type="entry name" value="OmpA"/>
    <property type="match status" value="1"/>
</dbReference>
<keyword evidence="5 8" id="KW-1133">Transmembrane helix</keyword>
<comment type="caution">
    <text evidence="10">The sequence shown here is derived from an EMBL/GenBank/DDBJ whole genome shotgun (WGS) entry which is preliminary data.</text>
</comment>
<comment type="subcellular location">
    <subcellularLocation>
        <location evidence="1">Cell membrane</location>
        <topology evidence="1">Single-pass membrane protein</topology>
    </subcellularLocation>
</comment>
<dbReference type="InterPro" id="IPR025713">
    <property type="entry name" value="MotB-like_N_dom"/>
</dbReference>
<name>A0A7Y0L569_9FIRM</name>
<keyword evidence="11" id="KW-1185">Reference proteome</keyword>
<dbReference type="PANTHER" id="PTHR30329">
    <property type="entry name" value="STATOR ELEMENT OF FLAGELLAR MOTOR COMPLEX"/>
    <property type="match status" value="1"/>
</dbReference>
<dbReference type="InterPro" id="IPR006665">
    <property type="entry name" value="OmpA-like"/>
</dbReference>
<dbReference type="Proteomes" id="UP000533476">
    <property type="component" value="Unassembled WGS sequence"/>
</dbReference>
<organism evidence="10 11">
    <name type="scientific">Sulfobacillus harzensis</name>
    <dbReference type="NCBI Taxonomy" id="2729629"/>
    <lineage>
        <taxon>Bacteria</taxon>
        <taxon>Bacillati</taxon>
        <taxon>Bacillota</taxon>
        <taxon>Clostridia</taxon>
        <taxon>Eubacteriales</taxon>
        <taxon>Clostridiales Family XVII. Incertae Sedis</taxon>
        <taxon>Sulfobacillus</taxon>
    </lineage>
</organism>
<protein>
    <submittedName>
        <fullName evidence="10">OmpA family protein</fullName>
    </submittedName>
</protein>
<reference evidence="10 11" key="1">
    <citation type="submission" date="2020-04" db="EMBL/GenBank/DDBJ databases">
        <authorList>
            <person name="Zhang R."/>
            <person name="Schippers A."/>
        </authorList>
    </citation>
    <scope>NUCLEOTIDE SEQUENCE [LARGE SCALE GENOMIC DNA]</scope>
    <source>
        <strain evidence="10 11">DSM 109850</strain>
    </source>
</reference>
<dbReference type="SUPFAM" id="SSF103088">
    <property type="entry name" value="OmpA-like"/>
    <property type="match status" value="1"/>
</dbReference>
<dbReference type="EMBL" id="JABBVZ010000055">
    <property type="protein sequence ID" value="NMP23543.1"/>
    <property type="molecule type" value="Genomic_DNA"/>
</dbReference>
<evidence type="ECO:0000256" key="8">
    <source>
        <dbReference type="SAM" id="Phobius"/>
    </source>
</evidence>
<dbReference type="InterPro" id="IPR036737">
    <property type="entry name" value="OmpA-like_sf"/>
</dbReference>
<evidence type="ECO:0000256" key="5">
    <source>
        <dbReference type="ARBA" id="ARBA00022989"/>
    </source>
</evidence>
<proteinExistence type="inferred from homology"/>
<evidence type="ECO:0000256" key="3">
    <source>
        <dbReference type="ARBA" id="ARBA00022475"/>
    </source>
</evidence>